<accession>A0A8H7PR21</accession>
<dbReference type="EMBL" id="JAEPRA010000011">
    <property type="protein sequence ID" value="KAG2178737.1"/>
    <property type="molecule type" value="Genomic_DNA"/>
</dbReference>
<dbReference type="Proteomes" id="UP000612746">
    <property type="component" value="Unassembled WGS sequence"/>
</dbReference>
<name>A0A8H7PR21_9FUNG</name>
<organism evidence="1 2">
    <name type="scientific">Umbelopsis vinacea</name>
    <dbReference type="NCBI Taxonomy" id="44442"/>
    <lineage>
        <taxon>Eukaryota</taxon>
        <taxon>Fungi</taxon>
        <taxon>Fungi incertae sedis</taxon>
        <taxon>Mucoromycota</taxon>
        <taxon>Mucoromycotina</taxon>
        <taxon>Umbelopsidomycetes</taxon>
        <taxon>Umbelopsidales</taxon>
        <taxon>Umbelopsidaceae</taxon>
        <taxon>Umbelopsis</taxon>
    </lineage>
</organism>
<keyword evidence="2" id="KW-1185">Reference proteome</keyword>
<gene>
    <name evidence="1" type="ORF">INT44_001890</name>
</gene>
<protein>
    <submittedName>
        <fullName evidence="1">Uncharacterized protein</fullName>
    </submittedName>
</protein>
<proteinExistence type="predicted"/>
<dbReference type="OrthoDB" id="2310775at2759"/>
<sequence length="97" mass="10968">MPVPIPKSIPREPGVIPTGGAYRQLQNFLSAVHQVQEIAIDDDHFKKGLVSTHRCGQKKSIVLDIDRSGISQYLEHSGYQWANRLPNTTTEIFELQR</sequence>
<dbReference type="AlphaFoldDB" id="A0A8H7PR21"/>
<evidence type="ECO:0000313" key="2">
    <source>
        <dbReference type="Proteomes" id="UP000612746"/>
    </source>
</evidence>
<comment type="caution">
    <text evidence="1">The sequence shown here is derived from an EMBL/GenBank/DDBJ whole genome shotgun (WGS) entry which is preliminary data.</text>
</comment>
<evidence type="ECO:0000313" key="1">
    <source>
        <dbReference type="EMBL" id="KAG2178737.1"/>
    </source>
</evidence>
<reference evidence="1" key="1">
    <citation type="submission" date="2020-12" db="EMBL/GenBank/DDBJ databases">
        <title>Metabolic potential, ecology and presence of endohyphal bacteria is reflected in genomic diversity of Mucoromycotina.</title>
        <authorList>
            <person name="Muszewska A."/>
            <person name="Okrasinska A."/>
            <person name="Steczkiewicz K."/>
            <person name="Drgas O."/>
            <person name="Orlowska M."/>
            <person name="Perlinska-Lenart U."/>
            <person name="Aleksandrzak-Piekarczyk T."/>
            <person name="Szatraj K."/>
            <person name="Zielenkiewicz U."/>
            <person name="Pilsyk S."/>
            <person name="Malc E."/>
            <person name="Mieczkowski P."/>
            <person name="Kruszewska J.S."/>
            <person name="Biernat P."/>
            <person name="Pawlowska J."/>
        </authorList>
    </citation>
    <scope>NUCLEOTIDE SEQUENCE</scope>
    <source>
        <strain evidence="1">WA0000051536</strain>
    </source>
</reference>